<dbReference type="SUPFAM" id="SSF103025">
    <property type="entry name" value="Folate-binding domain"/>
    <property type="match status" value="1"/>
</dbReference>
<dbReference type="EMBL" id="FWFU01000002">
    <property type="protein sequence ID" value="SLN37001.1"/>
    <property type="molecule type" value="Genomic_DNA"/>
</dbReference>
<keyword evidence="2" id="KW-1185">Reference proteome</keyword>
<gene>
    <name evidence="1" type="ORF">ROH8110_01905</name>
</gene>
<dbReference type="AlphaFoldDB" id="A0A1X6Z0R0"/>
<dbReference type="RefSeq" id="WP_085817494.1">
    <property type="nucleotide sequence ID" value="NZ_FWFU01000002.1"/>
</dbReference>
<reference evidence="1 2" key="1">
    <citation type="submission" date="2017-03" db="EMBL/GenBank/DDBJ databases">
        <authorList>
            <person name="Afonso C.L."/>
            <person name="Miller P.J."/>
            <person name="Scott M.A."/>
            <person name="Spackman E."/>
            <person name="Goraichik I."/>
            <person name="Dimitrov K.M."/>
            <person name="Suarez D.L."/>
            <person name="Swayne D.E."/>
        </authorList>
    </citation>
    <scope>NUCLEOTIDE SEQUENCE [LARGE SCALE GENOMIC DNA]</scope>
    <source>
        <strain evidence="1 2">CECT 8110</strain>
    </source>
</reference>
<name>A0A1X6Z0R0_9RHOB</name>
<dbReference type="Proteomes" id="UP000193207">
    <property type="component" value="Unassembled WGS sequence"/>
</dbReference>
<evidence type="ECO:0000313" key="1">
    <source>
        <dbReference type="EMBL" id="SLN37001.1"/>
    </source>
</evidence>
<dbReference type="Gene3D" id="3.30.70.1520">
    <property type="entry name" value="Heterotetrameric sarcosine oxidase"/>
    <property type="match status" value="1"/>
</dbReference>
<dbReference type="Gene3D" id="3.30.1360.120">
    <property type="entry name" value="Probable tRNA modification gtpase trme, domain 1"/>
    <property type="match status" value="1"/>
</dbReference>
<dbReference type="InterPro" id="IPR027266">
    <property type="entry name" value="TrmE/GcvT-like"/>
</dbReference>
<evidence type="ECO:0000313" key="2">
    <source>
        <dbReference type="Proteomes" id="UP000193207"/>
    </source>
</evidence>
<sequence length="188" mass="19506">MPDFTLTSAPPLAGHDKTFGDLRLTSPADLALVSLALPLGGEDAAQKAIKSAYGAALPAPGKSVCTKDGARLVRLGPDAGMVIFTHATPDAERVVADRLNGAAYTTDQTDVWTGLELTGPPARAALERICPLDLHDSAFAVDDAARTAMEHLGVLIIRTGQDSFLLLSASSSAGSFLHAVETSIENTI</sequence>
<accession>A0A1X6Z0R0</accession>
<protein>
    <submittedName>
        <fullName evidence="1">Sarcosine oxidase, gamma subunit family</fullName>
    </submittedName>
</protein>
<organism evidence="1 2">
    <name type="scientific">Roseovarius halotolerans</name>
    <dbReference type="NCBI Taxonomy" id="505353"/>
    <lineage>
        <taxon>Bacteria</taxon>
        <taxon>Pseudomonadati</taxon>
        <taxon>Pseudomonadota</taxon>
        <taxon>Alphaproteobacteria</taxon>
        <taxon>Rhodobacterales</taxon>
        <taxon>Roseobacteraceae</taxon>
        <taxon>Roseovarius</taxon>
    </lineage>
</organism>
<proteinExistence type="predicted"/>
<dbReference type="OrthoDB" id="7356349at2"/>